<evidence type="ECO:0000256" key="2">
    <source>
        <dbReference type="ARBA" id="ARBA00023125"/>
    </source>
</evidence>
<comment type="caution">
    <text evidence="6">The sequence shown here is derived from an EMBL/GenBank/DDBJ whole genome shotgun (WGS) entry which is preliminary data.</text>
</comment>
<dbReference type="Gene3D" id="1.10.150.130">
    <property type="match status" value="1"/>
</dbReference>
<protein>
    <recommendedName>
        <fullName evidence="7">Tyr recombinase domain-containing protein</fullName>
    </recommendedName>
</protein>
<feature type="domain" description="Tyr recombinase" evidence="4">
    <location>
        <begin position="99"/>
        <end position="260"/>
    </location>
</feature>
<proteinExistence type="predicted"/>
<reference evidence="6" key="1">
    <citation type="journal article" date="2015" name="Nature">
        <title>Complex archaea that bridge the gap between prokaryotes and eukaryotes.</title>
        <authorList>
            <person name="Spang A."/>
            <person name="Saw J.H."/>
            <person name="Jorgensen S.L."/>
            <person name="Zaremba-Niedzwiedzka K."/>
            <person name="Martijn J."/>
            <person name="Lind A.E."/>
            <person name="van Eijk R."/>
            <person name="Schleper C."/>
            <person name="Guy L."/>
            <person name="Ettema T.J."/>
        </authorList>
    </citation>
    <scope>NUCLEOTIDE SEQUENCE</scope>
</reference>
<dbReference type="PANTHER" id="PTHR30349">
    <property type="entry name" value="PHAGE INTEGRASE-RELATED"/>
    <property type="match status" value="1"/>
</dbReference>
<dbReference type="InterPro" id="IPR013762">
    <property type="entry name" value="Integrase-like_cat_sf"/>
</dbReference>
<dbReference type="InterPro" id="IPR011010">
    <property type="entry name" value="DNA_brk_join_enz"/>
</dbReference>
<dbReference type="GO" id="GO:0006310">
    <property type="term" value="P:DNA recombination"/>
    <property type="evidence" value="ECO:0007669"/>
    <property type="project" value="UniProtKB-KW"/>
</dbReference>
<evidence type="ECO:0000259" key="4">
    <source>
        <dbReference type="PROSITE" id="PS51898"/>
    </source>
</evidence>
<evidence type="ECO:0000256" key="3">
    <source>
        <dbReference type="ARBA" id="ARBA00023172"/>
    </source>
</evidence>
<dbReference type="PROSITE" id="PS51900">
    <property type="entry name" value="CB"/>
    <property type="match status" value="1"/>
</dbReference>
<dbReference type="AlphaFoldDB" id="A0A0F9M3E6"/>
<dbReference type="GO" id="GO:0003677">
    <property type="term" value="F:DNA binding"/>
    <property type="evidence" value="ECO:0007669"/>
    <property type="project" value="UniProtKB-KW"/>
</dbReference>
<sequence>MLLDEFLDDLTAQGKSPDTIQSFKGKILEFARFVGEVDVAEISAEDIERWRRTLRRRMKENSTTAYLVAVRCFFNWLERKKIYEANPFHIVKIKRAQDPPREYLEPPEINTLFAHCRSPKETLIIALGVFAGLRAIEMFRLRVEDVQPDKLTVHGKGDKIEDVPINPSLRSLLTVYIVGGFAGPETLLGFSRGHIRNVVINVGKRAGMKVSAHILRHTFGTHTIRVSDLETARVLLRHSDIQTTAIYLHTDARRLRNTVADLPYTLN</sequence>
<evidence type="ECO:0000256" key="1">
    <source>
        <dbReference type="ARBA" id="ARBA00022908"/>
    </source>
</evidence>
<dbReference type="InterPro" id="IPR044068">
    <property type="entry name" value="CB"/>
</dbReference>
<keyword evidence="1" id="KW-0229">DNA integration</keyword>
<dbReference type="Gene3D" id="1.10.443.10">
    <property type="entry name" value="Intergrase catalytic core"/>
    <property type="match status" value="1"/>
</dbReference>
<dbReference type="InterPro" id="IPR002104">
    <property type="entry name" value="Integrase_catalytic"/>
</dbReference>
<dbReference type="PANTHER" id="PTHR30349:SF41">
    <property type="entry name" value="INTEGRASE_RECOMBINASE PROTEIN MJ0367-RELATED"/>
    <property type="match status" value="1"/>
</dbReference>
<feature type="domain" description="Core-binding (CB)" evidence="5">
    <location>
        <begin position="1"/>
        <end position="78"/>
    </location>
</feature>
<dbReference type="InterPro" id="IPR050090">
    <property type="entry name" value="Tyrosine_recombinase_XerCD"/>
</dbReference>
<accession>A0A0F9M3E6</accession>
<evidence type="ECO:0008006" key="7">
    <source>
        <dbReference type="Google" id="ProtNLM"/>
    </source>
</evidence>
<dbReference type="InterPro" id="IPR010998">
    <property type="entry name" value="Integrase_recombinase_N"/>
</dbReference>
<dbReference type="GO" id="GO:0015074">
    <property type="term" value="P:DNA integration"/>
    <property type="evidence" value="ECO:0007669"/>
    <property type="project" value="UniProtKB-KW"/>
</dbReference>
<dbReference type="Pfam" id="PF02899">
    <property type="entry name" value="Phage_int_SAM_1"/>
    <property type="match status" value="1"/>
</dbReference>
<keyword evidence="2" id="KW-0238">DNA-binding</keyword>
<dbReference type="EMBL" id="LAZR01006215">
    <property type="protein sequence ID" value="KKM93856.1"/>
    <property type="molecule type" value="Genomic_DNA"/>
</dbReference>
<evidence type="ECO:0000259" key="5">
    <source>
        <dbReference type="PROSITE" id="PS51900"/>
    </source>
</evidence>
<keyword evidence="3" id="KW-0233">DNA recombination</keyword>
<gene>
    <name evidence="6" type="ORF">LCGC14_1204220</name>
</gene>
<dbReference type="SUPFAM" id="SSF56349">
    <property type="entry name" value="DNA breaking-rejoining enzymes"/>
    <property type="match status" value="1"/>
</dbReference>
<organism evidence="6">
    <name type="scientific">marine sediment metagenome</name>
    <dbReference type="NCBI Taxonomy" id="412755"/>
    <lineage>
        <taxon>unclassified sequences</taxon>
        <taxon>metagenomes</taxon>
        <taxon>ecological metagenomes</taxon>
    </lineage>
</organism>
<dbReference type="CDD" id="cd00397">
    <property type="entry name" value="DNA_BRE_C"/>
    <property type="match status" value="1"/>
</dbReference>
<evidence type="ECO:0000313" key="6">
    <source>
        <dbReference type="EMBL" id="KKM93856.1"/>
    </source>
</evidence>
<dbReference type="InterPro" id="IPR004107">
    <property type="entry name" value="Integrase_SAM-like_N"/>
</dbReference>
<dbReference type="PROSITE" id="PS51898">
    <property type="entry name" value="TYR_RECOMBINASE"/>
    <property type="match status" value="1"/>
</dbReference>
<name>A0A0F9M3E6_9ZZZZ</name>
<dbReference type="Pfam" id="PF00589">
    <property type="entry name" value="Phage_integrase"/>
    <property type="match status" value="1"/>
</dbReference>